<dbReference type="EMBL" id="OU895878">
    <property type="protein sequence ID" value="CAG9805312.1"/>
    <property type="molecule type" value="Genomic_DNA"/>
</dbReference>
<dbReference type="InterPro" id="IPR001251">
    <property type="entry name" value="CRAL-TRIO_dom"/>
</dbReference>
<keyword evidence="3" id="KW-1185">Reference proteome</keyword>
<dbReference type="Gene3D" id="3.40.525.10">
    <property type="entry name" value="CRAL-TRIO lipid binding domain"/>
    <property type="match status" value="1"/>
</dbReference>
<feature type="domain" description="CRAL-TRIO" evidence="1">
    <location>
        <begin position="80"/>
        <end position="245"/>
    </location>
</feature>
<gene>
    <name evidence="2" type="ORF">CHIRRI_LOCUS8186</name>
</gene>
<dbReference type="AlphaFoldDB" id="A0A9N9RWS4"/>
<reference evidence="2" key="2">
    <citation type="submission" date="2022-10" db="EMBL/GenBank/DDBJ databases">
        <authorList>
            <consortium name="ENA_rothamsted_submissions"/>
            <consortium name="culmorum"/>
            <person name="King R."/>
        </authorList>
    </citation>
    <scope>NUCLEOTIDE SEQUENCE</scope>
</reference>
<evidence type="ECO:0000313" key="3">
    <source>
        <dbReference type="Proteomes" id="UP001153620"/>
    </source>
</evidence>
<dbReference type="PANTHER" id="PTHR10174">
    <property type="entry name" value="ALPHA-TOCOPHEROL TRANSFER PROTEIN-RELATED"/>
    <property type="match status" value="1"/>
</dbReference>
<dbReference type="CDD" id="cd00170">
    <property type="entry name" value="SEC14"/>
    <property type="match status" value="1"/>
</dbReference>
<dbReference type="Gene3D" id="1.10.8.20">
    <property type="entry name" value="N-terminal domain of phosphatidylinositol transfer protein sec14p"/>
    <property type="match status" value="1"/>
</dbReference>
<proteinExistence type="predicted"/>
<dbReference type="Proteomes" id="UP001153620">
    <property type="component" value="Chromosome 2"/>
</dbReference>
<dbReference type="InterPro" id="IPR036273">
    <property type="entry name" value="CRAL/TRIO_N_dom_sf"/>
</dbReference>
<dbReference type="InterPro" id="IPR036865">
    <property type="entry name" value="CRAL-TRIO_dom_sf"/>
</dbReference>
<dbReference type="SUPFAM" id="SSF46938">
    <property type="entry name" value="CRAL/TRIO N-terminal domain"/>
    <property type="match status" value="1"/>
</dbReference>
<sequence>MSEVSECLAKLIQENSETLQKFEKWISNQPHIPKNIPRATLMRFLKVCKFNLEKAESLLDINVKFKIKHQYLFTERDINSEEIQRAIKTVHFVGFPKLTKERYCVDSYRIVSSNPNDFILKDIIKLLYMIHDMSNIIKPDMDGVVIIYDAKEFSLSHFIKLLSQGQTVLHFMQFGQETTCVDIKQIHIINCSYVVSKLVSFIKPFLTKQLKDTMHFHHTGFEILHKFIDRDCLPLDYGGSEGTLEEYMENIIRNLHKHSEFVGNDENFFLINE</sequence>
<evidence type="ECO:0000259" key="1">
    <source>
        <dbReference type="PROSITE" id="PS50191"/>
    </source>
</evidence>
<dbReference type="SUPFAM" id="SSF52087">
    <property type="entry name" value="CRAL/TRIO domain"/>
    <property type="match status" value="1"/>
</dbReference>
<name>A0A9N9RWS4_9DIPT</name>
<reference evidence="2" key="1">
    <citation type="submission" date="2022-01" db="EMBL/GenBank/DDBJ databases">
        <authorList>
            <person name="King R."/>
        </authorList>
    </citation>
    <scope>NUCLEOTIDE SEQUENCE</scope>
</reference>
<dbReference type="GO" id="GO:0016020">
    <property type="term" value="C:membrane"/>
    <property type="evidence" value="ECO:0007669"/>
    <property type="project" value="TreeGrafter"/>
</dbReference>
<organism evidence="2 3">
    <name type="scientific">Chironomus riparius</name>
    <dbReference type="NCBI Taxonomy" id="315576"/>
    <lineage>
        <taxon>Eukaryota</taxon>
        <taxon>Metazoa</taxon>
        <taxon>Ecdysozoa</taxon>
        <taxon>Arthropoda</taxon>
        <taxon>Hexapoda</taxon>
        <taxon>Insecta</taxon>
        <taxon>Pterygota</taxon>
        <taxon>Neoptera</taxon>
        <taxon>Endopterygota</taxon>
        <taxon>Diptera</taxon>
        <taxon>Nematocera</taxon>
        <taxon>Chironomoidea</taxon>
        <taxon>Chironomidae</taxon>
        <taxon>Chironominae</taxon>
        <taxon>Chironomus</taxon>
    </lineage>
</organism>
<dbReference type="OrthoDB" id="6432525at2759"/>
<dbReference type="PANTHER" id="PTHR10174:SF222">
    <property type="entry name" value="GH10083P-RELATED"/>
    <property type="match status" value="1"/>
</dbReference>
<accession>A0A9N9RWS4</accession>
<protein>
    <recommendedName>
        <fullName evidence="1">CRAL-TRIO domain-containing protein</fullName>
    </recommendedName>
</protein>
<dbReference type="PROSITE" id="PS50191">
    <property type="entry name" value="CRAL_TRIO"/>
    <property type="match status" value="1"/>
</dbReference>
<dbReference type="GO" id="GO:1902936">
    <property type="term" value="F:phosphatidylinositol bisphosphate binding"/>
    <property type="evidence" value="ECO:0007669"/>
    <property type="project" value="TreeGrafter"/>
</dbReference>
<evidence type="ECO:0000313" key="2">
    <source>
        <dbReference type="EMBL" id="CAG9805312.1"/>
    </source>
</evidence>
<dbReference type="Pfam" id="PF00650">
    <property type="entry name" value="CRAL_TRIO"/>
    <property type="match status" value="1"/>
</dbReference>